<evidence type="ECO:0000313" key="6">
    <source>
        <dbReference type="EMBL" id="ADE76287.1"/>
    </source>
</evidence>
<evidence type="ECO:0000256" key="3">
    <source>
        <dbReference type="ARBA" id="ARBA00022989"/>
    </source>
</evidence>
<dbReference type="Pfam" id="PF03168">
    <property type="entry name" value="LEA_2"/>
    <property type="match status" value="1"/>
</dbReference>
<dbReference type="GO" id="GO:0098542">
    <property type="term" value="P:defense response to other organism"/>
    <property type="evidence" value="ECO:0007669"/>
    <property type="project" value="InterPro"/>
</dbReference>
<keyword evidence="3" id="KW-1133">Transmembrane helix</keyword>
<dbReference type="AlphaFoldDB" id="D5A9R8"/>
<dbReference type="PANTHER" id="PTHR31234">
    <property type="entry name" value="LATE EMBRYOGENESIS ABUNDANT (LEA) HYDROXYPROLINE-RICH GLYCOPROTEIN FAMILY"/>
    <property type="match status" value="1"/>
</dbReference>
<name>D5A9R8_PICSI</name>
<accession>D5A9R8</accession>
<evidence type="ECO:0000259" key="5">
    <source>
        <dbReference type="Pfam" id="PF03168"/>
    </source>
</evidence>
<evidence type="ECO:0000256" key="2">
    <source>
        <dbReference type="ARBA" id="ARBA00022692"/>
    </source>
</evidence>
<dbReference type="EMBL" id="BT122941">
    <property type="protein sequence ID" value="ADE76287.1"/>
    <property type="molecule type" value="mRNA"/>
</dbReference>
<keyword evidence="4" id="KW-0472">Membrane</keyword>
<evidence type="ECO:0000256" key="4">
    <source>
        <dbReference type="ARBA" id="ARBA00023136"/>
    </source>
</evidence>
<organism evidence="6">
    <name type="scientific">Picea sitchensis</name>
    <name type="common">Sitka spruce</name>
    <name type="synonym">Pinus sitchensis</name>
    <dbReference type="NCBI Taxonomy" id="3332"/>
    <lineage>
        <taxon>Eukaryota</taxon>
        <taxon>Viridiplantae</taxon>
        <taxon>Streptophyta</taxon>
        <taxon>Embryophyta</taxon>
        <taxon>Tracheophyta</taxon>
        <taxon>Spermatophyta</taxon>
        <taxon>Pinopsida</taxon>
        <taxon>Pinidae</taxon>
        <taxon>Conifers I</taxon>
        <taxon>Pinales</taxon>
        <taxon>Pinaceae</taxon>
        <taxon>Picea</taxon>
    </lineage>
</organism>
<dbReference type="InterPro" id="IPR004864">
    <property type="entry name" value="LEA_2"/>
</dbReference>
<reference evidence="6" key="1">
    <citation type="submission" date="2010-04" db="EMBL/GenBank/DDBJ databases">
        <authorList>
            <person name="Reid K.E."/>
            <person name="Liao N."/>
            <person name="Chan S."/>
            <person name="Docking R."/>
            <person name="Taylor G."/>
            <person name="Moore R."/>
            <person name="Mayo M."/>
            <person name="Munro S."/>
            <person name="King J."/>
            <person name="Yanchuk A."/>
            <person name="Holt R."/>
            <person name="Jones S."/>
            <person name="Marra M."/>
            <person name="Ritland C.E."/>
            <person name="Ritland K."/>
            <person name="Bohlmann J."/>
        </authorList>
    </citation>
    <scope>NUCLEOTIDE SEQUENCE</scope>
    <source>
        <tissue evidence="6">Bud</tissue>
    </source>
</reference>
<sequence>MFSLILWGASRPYKPEITVQSIIFHDFYVSAGSDATGVPTKMISLNATLKMSFYNPATFFGVHVTSTPMDLMYYQLVVASGQVKRFYQSRKTHRTISVVLQGKKVPLYGGGASLTSSDAVGGVPLDLTFDIKAKAYVLGKLVKTKFSKRVYCKIDMDSAKLMKSRSLKNACEYD</sequence>
<feature type="domain" description="Late embryogenesis abundant protein LEA-2 subgroup" evidence="5">
    <location>
        <begin position="52"/>
        <end position="148"/>
    </location>
</feature>
<dbReference type="InterPro" id="IPR044839">
    <property type="entry name" value="NDR1-like"/>
</dbReference>
<keyword evidence="2" id="KW-0812">Transmembrane</keyword>
<comment type="subcellular location">
    <subcellularLocation>
        <location evidence="1">Membrane</location>
        <topology evidence="1">Single-pass membrane protein</topology>
    </subcellularLocation>
</comment>
<protein>
    <recommendedName>
        <fullName evidence="5">Late embryogenesis abundant protein LEA-2 subgroup domain-containing protein</fullName>
    </recommendedName>
</protein>
<dbReference type="GO" id="GO:0005886">
    <property type="term" value="C:plasma membrane"/>
    <property type="evidence" value="ECO:0007669"/>
    <property type="project" value="TreeGrafter"/>
</dbReference>
<evidence type="ECO:0000256" key="1">
    <source>
        <dbReference type="ARBA" id="ARBA00004167"/>
    </source>
</evidence>
<proteinExistence type="evidence at transcript level"/>
<dbReference type="PANTHER" id="PTHR31234:SF2">
    <property type="entry name" value="OS05G0199100 PROTEIN"/>
    <property type="match status" value="1"/>
</dbReference>